<evidence type="ECO:0000256" key="1">
    <source>
        <dbReference type="SAM" id="MobiDB-lite"/>
    </source>
</evidence>
<comment type="caution">
    <text evidence="2">The sequence shown here is derived from an EMBL/GenBank/DDBJ whole genome shotgun (WGS) entry which is preliminary data.</text>
</comment>
<feature type="region of interest" description="Disordered" evidence="1">
    <location>
        <begin position="136"/>
        <end position="164"/>
    </location>
</feature>
<accession>A0AAD3CQK0</accession>
<dbReference type="EMBL" id="BLLK01000038">
    <property type="protein sequence ID" value="GFH50336.1"/>
    <property type="molecule type" value="Genomic_DNA"/>
</dbReference>
<feature type="region of interest" description="Disordered" evidence="1">
    <location>
        <begin position="72"/>
        <end position="107"/>
    </location>
</feature>
<organism evidence="2 3">
    <name type="scientific">Chaetoceros tenuissimus</name>
    <dbReference type="NCBI Taxonomy" id="426638"/>
    <lineage>
        <taxon>Eukaryota</taxon>
        <taxon>Sar</taxon>
        <taxon>Stramenopiles</taxon>
        <taxon>Ochrophyta</taxon>
        <taxon>Bacillariophyta</taxon>
        <taxon>Coscinodiscophyceae</taxon>
        <taxon>Chaetocerotophycidae</taxon>
        <taxon>Chaetocerotales</taxon>
        <taxon>Chaetocerotaceae</taxon>
        <taxon>Chaetoceros</taxon>
    </lineage>
</organism>
<feature type="compositionally biased region" description="Basic and acidic residues" evidence="1">
    <location>
        <begin position="1"/>
        <end position="10"/>
    </location>
</feature>
<feature type="compositionally biased region" description="Low complexity" evidence="1">
    <location>
        <begin position="137"/>
        <end position="150"/>
    </location>
</feature>
<keyword evidence="3" id="KW-1185">Reference proteome</keyword>
<dbReference type="AlphaFoldDB" id="A0AAD3CQK0"/>
<feature type="compositionally biased region" description="Basic and acidic residues" evidence="1">
    <location>
        <begin position="26"/>
        <end position="40"/>
    </location>
</feature>
<feature type="compositionally biased region" description="Acidic residues" evidence="1">
    <location>
        <begin position="371"/>
        <end position="388"/>
    </location>
</feature>
<evidence type="ECO:0000313" key="3">
    <source>
        <dbReference type="Proteomes" id="UP001054902"/>
    </source>
</evidence>
<feature type="region of interest" description="Disordered" evidence="1">
    <location>
        <begin position="1"/>
        <end position="40"/>
    </location>
</feature>
<feature type="region of interest" description="Disordered" evidence="1">
    <location>
        <begin position="406"/>
        <end position="433"/>
    </location>
</feature>
<dbReference type="Proteomes" id="UP001054902">
    <property type="component" value="Unassembled WGS sequence"/>
</dbReference>
<name>A0AAD3CQK0_9STRA</name>
<protein>
    <submittedName>
        <fullName evidence="2">Uncharacterized protein</fullName>
    </submittedName>
</protein>
<proteinExistence type="predicted"/>
<reference evidence="2 3" key="1">
    <citation type="journal article" date="2021" name="Sci. Rep.">
        <title>The genome of the diatom Chaetoceros tenuissimus carries an ancient integrated fragment of an extant virus.</title>
        <authorList>
            <person name="Hongo Y."/>
            <person name="Kimura K."/>
            <person name="Takaki Y."/>
            <person name="Yoshida Y."/>
            <person name="Baba S."/>
            <person name="Kobayashi G."/>
            <person name="Nagasaki K."/>
            <person name="Hano T."/>
            <person name="Tomaru Y."/>
        </authorList>
    </citation>
    <scope>NUCLEOTIDE SEQUENCE [LARGE SCALE GENOMIC DNA]</scope>
    <source>
        <strain evidence="2 3">NIES-3715</strain>
    </source>
</reference>
<feature type="region of interest" description="Disordered" evidence="1">
    <location>
        <begin position="369"/>
        <end position="390"/>
    </location>
</feature>
<evidence type="ECO:0000313" key="2">
    <source>
        <dbReference type="EMBL" id="GFH50336.1"/>
    </source>
</evidence>
<gene>
    <name evidence="2" type="ORF">CTEN210_06812</name>
</gene>
<feature type="compositionally biased region" description="Polar residues" evidence="1">
    <location>
        <begin position="407"/>
        <end position="421"/>
    </location>
</feature>
<feature type="region of interest" description="Disordered" evidence="1">
    <location>
        <begin position="223"/>
        <end position="252"/>
    </location>
</feature>
<sequence>MMEEEKKQIDSDEILEIQHSKLRSVTPEKAESEVQRYNRERAERIKGNSIHNTIEEEEMERRLSEMQRMKDLELQNRQQLELKRQQEEQLKRRQEEMKMGDDSEHQDSYVNIESVLDSSDTHQDMVDDDAGKEVIDSNEAVSVEPSSASVQTAQTSKSTKEATVDPAVAKKLRIVAEHEAARKAHIQNKSEKLRTEAEAEAARLQAIEEERLRQEAELEAARLQQEQEERVKLEAEQEAQRLRQEAQEAKQKAELEAARLQKEEEELAKLEAEAEAERLRVEAKIQAEKEASKMRMQQLEEERKRLELERQAMTLKAEEEEQARINAQNELARLKAEQADRQKFLDMQMTIDEGHSFDMSQFPLEEKPIVSDDEEESTAPFETEEEETLSTYESYPEIFAFAARPSSAGSNRLSRPGSASLQRKRRQQQRTENALQGMLAKMSSSMSLRSDDRSVTSFSTVETSLVSHTRNLSSENVKWESITIPVWFGLLTNEYGAPREGQYTPSMSNNHTLLKNILHKMSTVSKKVIEQENASGNMVMKCELPYISRIERDSNFHDAARPDVIRNLVYVSIPVKMTDINEQMNSTAERMARVMICRSLRKSVERKYFS</sequence>